<dbReference type="Gene3D" id="3.40.50.10810">
    <property type="entry name" value="Tandem AAA-ATPase domain"/>
    <property type="match status" value="2"/>
</dbReference>
<dbReference type="InterPro" id="IPR000330">
    <property type="entry name" value="SNF2_N"/>
</dbReference>
<dbReference type="Proteomes" id="UP000075714">
    <property type="component" value="Unassembled WGS sequence"/>
</dbReference>
<dbReference type="InterPro" id="IPR001650">
    <property type="entry name" value="Helicase_C-like"/>
</dbReference>
<feature type="transmembrane region" description="Helical" evidence="13">
    <location>
        <begin position="47"/>
        <end position="70"/>
    </location>
</feature>
<evidence type="ECO:0000259" key="15">
    <source>
        <dbReference type="PROSITE" id="PS51192"/>
    </source>
</evidence>
<dbReference type="Gene3D" id="3.40.50.300">
    <property type="entry name" value="P-loop containing nucleotide triphosphate hydrolases"/>
    <property type="match status" value="1"/>
</dbReference>
<dbReference type="Pfam" id="PF08797">
    <property type="entry name" value="HIRAN"/>
    <property type="match status" value="1"/>
</dbReference>
<dbReference type="GO" id="GO:0008270">
    <property type="term" value="F:zinc ion binding"/>
    <property type="evidence" value="ECO:0007669"/>
    <property type="project" value="UniProtKB-KW"/>
</dbReference>
<dbReference type="GO" id="GO:0003676">
    <property type="term" value="F:nucleic acid binding"/>
    <property type="evidence" value="ECO:0007669"/>
    <property type="project" value="InterPro"/>
</dbReference>
<dbReference type="Pfam" id="PF13639">
    <property type="entry name" value="zf-RING_2"/>
    <property type="match status" value="1"/>
</dbReference>
<dbReference type="STRING" id="33097.A0A150GPR8"/>
<keyword evidence="8" id="KW-0862">Zinc</keyword>
<dbReference type="GO" id="GO:0006281">
    <property type="term" value="P:DNA repair"/>
    <property type="evidence" value="ECO:0007669"/>
    <property type="project" value="TreeGrafter"/>
</dbReference>
<dbReference type="SMART" id="SM00490">
    <property type="entry name" value="HELICc"/>
    <property type="match status" value="1"/>
</dbReference>
<name>A0A150GPR8_GONPE</name>
<dbReference type="SMART" id="SM00184">
    <property type="entry name" value="RING"/>
    <property type="match status" value="1"/>
</dbReference>
<dbReference type="PROSITE" id="PS00518">
    <property type="entry name" value="ZF_RING_1"/>
    <property type="match status" value="1"/>
</dbReference>
<dbReference type="CDD" id="cd18793">
    <property type="entry name" value="SF2_C_SNF"/>
    <property type="match status" value="1"/>
</dbReference>
<organism evidence="17 18">
    <name type="scientific">Gonium pectorale</name>
    <name type="common">Green alga</name>
    <dbReference type="NCBI Taxonomy" id="33097"/>
    <lineage>
        <taxon>Eukaryota</taxon>
        <taxon>Viridiplantae</taxon>
        <taxon>Chlorophyta</taxon>
        <taxon>core chlorophytes</taxon>
        <taxon>Chlorophyceae</taxon>
        <taxon>CS clade</taxon>
        <taxon>Chlamydomonadales</taxon>
        <taxon>Volvocaceae</taxon>
        <taxon>Gonium</taxon>
    </lineage>
</organism>
<evidence type="ECO:0000256" key="4">
    <source>
        <dbReference type="ARBA" id="ARBA00022741"/>
    </source>
</evidence>
<gene>
    <name evidence="17" type="ORF">GPECTOR_11g243</name>
</gene>
<evidence type="ECO:0000256" key="3">
    <source>
        <dbReference type="ARBA" id="ARBA00022723"/>
    </source>
</evidence>
<dbReference type="PANTHER" id="PTHR45626:SF17">
    <property type="entry name" value="HELICASE-LIKE TRANSCRIPTION FACTOR"/>
    <property type="match status" value="1"/>
</dbReference>
<dbReference type="SUPFAM" id="SSF52540">
    <property type="entry name" value="P-loop containing nucleoside triphosphate hydrolases"/>
    <property type="match status" value="2"/>
</dbReference>
<dbReference type="InterPro" id="IPR017907">
    <property type="entry name" value="Znf_RING_CS"/>
</dbReference>
<evidence type="ECO:0000256" key="2">
    <source>
        <dbReference type="ARBA" id="ARBA00008438"/>
    </source>
</evidence>
<accession>A0A150GPR8</accession>
<dbReference type="SMART" id="SM00910">
    <property type="entry name" value="HIRAN"/>
    <property type="match status" value="1"/>
</dbReference>
<feature type="domain" description="Helicase ATP-binding" evidence="15">
    <location>
        <begin position="399"/>
        <end position="567"/>
    </location>
</feature>
<dbReference type="EMBL" id="LSYV01000012">
    <property type="protein sequence ID" value="KXZ51801.1"/>
    <property type="molecule type" value="Genomic_DNA"/>
</dbReference>
<evidence type="ECO:0000256" key="9">
    <source>
        <dbReference type="ARBA" id="ARBA00022840"/>
    </source>
</evidence>
<feature type="compositionally biased region" description="Low complexity" evidence="12">
    <location>
        <begin position="345"/>
        <end position="363"/>
    </location>
</feature>
<dbReference type="PROSITE" id="PS50089">
    <property type="entry name" value="ZF_RING_2"/>
    <property type="match status" value="1"/>
</dbReference>
<feature type="domain" description="Helicase C-terminal" evidence="16">
    <location>
        <begin position="811"/>
        <end position="984"/>
    </location>
</feature>
<evidence type="ECO:0000256" key="1">
    <source>
        <dbReference type="ARBA" id="ARBA00004123"/>
    </source>
</evidence>
<sequence length="989" mass="105331">MVDMTQVADDDDEEEDIMELVGSTRTKVVGVRYYNGEANRNEVHRGILGITGFSVSMLCCAMLGMMVLLIREPNNPYDKWAIRVDNIRGEKIGHISREQAAVLAPLIDRGKLRIEGLVAGAKGVYQMPIDLFCFCQPQDESDVVAKLQRGGIALGGGGARGSGGGGAGGAAGKAGSMSIRPMAKAELDNSLERMFDEVHNSAALQPAMDPDPEVLSRLFPHQRVALAWMIGRENGVMLPPFWEEQAARGGAGAARYFNSLANFTSPTRPEPLRWVVIANFTSPTRPEPLRGGILADDMGLGKTLTIISLLATNRPGAQLQPPVMVSLAEEIAQLAGAPEAGAAGAAAAAGTGPSGSGAAAAAVGKGGKRKGRKGKRSEEEDVEDVEDEDYAPKAKKRKTGAASSKGAAAAVGAGSTGPATTAALAAALSVRQEPPRADGPRATLIVCPVSVMSNWATQIAEHTAGNLKVYQYHGPDRSRNAAFLCGHDVVLTSYSVLGADLADGRGLLSVRWLRVVLDEAHTIKNPKAKWSQAAAKLKADRRWAVTGTPIQNRMADLYGLCAYLRLEPLQDKSIFTRAIERPLKAGDTTAVKRLQVLMGSIAMRRTKDLRIGGRPLVVLPRKSINLVTVHLTREDRAKYDALELQGRRMVAHALETSTLLENYMSVLEIILRLRQASGDEVADAGCLCTRDPLPLTEGLAAPGGSRGAAAAAPLSEEERAALLGLLTAGLQDDCPVCLEPLTGSAVITRCRHIFCRPCLENVLARAAGPGCPMCRAKVNLADLVELPPDAAAEPDTQAGQDVDDPEAASAKVAALLTTLKAAAAARPADGKGAVKAVVFSQFTGMLNLVGRALEAAGLAYVRLDGSTPAKARAEMLRTFASREPDSPLVFLASLKAGGVGMNLTAASQVHMLDPWWNPAVEEQAMDRVHRMGQTRDVEVFRYVAADTIEERMLLLQERKRELAAAAFDKRSAEENRQMRIDDVKLLMDL</sequence>
<dbReference type="GO" id="GO:0005634">
    <property type="term" value="C:nucleus"/>
    <property type="evidence" value="ECO:0007669"/>
    <property type="project" value="UniProtKB-SubCell"/>
</dbReference>
<feature type="region of interest" description="Disordered" evidence="12">
    <location>
        <begin position="345"/>
        <end position="405"/>
    </location>
</feature>
<dbReference type="Gene3D" id="3.30.70.2330">
    <property type="match status" value="1"/>
</dbReference>
<evidence type="ECO:0000256" key="5">
    <source>
        <dbReference type="ARBA" id="ARBA00022771"/>
    </source>
</evidence>
<keyword evidence="10" id="KW-0539">Nucleus</keyword>
<dbReference type="SMART" id="SM00487">
    <property type="entry name" value="DEXDc"/>
    <property type="match status" value="1"/>
</dbReference>
<dbReference type="InterPro" id="IPR049730">
    <property type="entry name" value="SNF2/RAD54-like_C"/>
</dbReference>
<comment type="similarity">
    <text evidence="2">Belongs to the SNF2/RAD54 helicase family. RAD16 subfamily.</text>
</comment>
<keyword evidence="18" id="KW-1185">Reference proteome</keyword>
<keyword evidence="13" id="KW-1133">Transmembrane helix</keyword>
<dbReference type="Pfam" id="PF00176">
    <property type="entry name" value="SNF2-rel_dom"/>
    <property type="match status" value="1"/>
</dbReference>
<keyword evidence="6" id="KW-0378">Hydrolase</keyword>
<dbReference type="InterPro" id="IPR001841">
    <property type="entry name" value="Znf_RING"/>
</dbReference>
<evidence type="ECO:0000313" key="18">
    <source>
        <dbReference type="Proteomes" id="UP000075714"/>
    </source>
</evidence>
<evidence type="ECO:0000259" key="16">
    <source>
        <dbReference type="PROSITE" id="PS51194"/>
    </source>
</evidence>
<feature type="compositionally biased region" description="Basic residues" evidence="12">
    <location>
        <begin position="366"/>
        <end position="375"/>
    </location>
</feature>
<evidence type="ECO:0000256" key="10">
    <source>
        <dbReference type="ARBA" id="ARBA00023242"/>
    </source>
</evidence>
<dbReference type="GO" id="GO:0016818">
    <property type="term" value="F:hydrolase activity, acting on acid anhydrides, in phosphorus-containing anhydrides"/>
    <property type="evidence" value="ECO:0007669"/>
    <property type="project" value="InterPro"/>
</dbReference>
<keyword evidence="7" id="KW-0347">Helicase</keyword>
<reference evidence="18" key="1">
    <citation type="journal article" date="2016" name="Nat. Commun.">
        <title>The Gonium pectorale genome demonstrates co-option of cell cycle regulation during the evolution of multicellularity.</title>
        <authorList>
            <person name="Hanschen E.R."/>
            <person name="Marriage T.N."/>
            <person name="Ferris P.J."/>
            <person name="Hamaji T."/>
            <person name="Toyoda A."/>
            <person name="Fujiyama A."/>
            <person name="Neme R."/>
            <person name="Noguchi H."/>
            <person name="Minakuchi Y."/>
            <person name="Suzuki M."/>
            <person name="Kawai-Toyooka H."/>
            <person name="Smith D.R."/>
            <person name="Sparks H."/>
            <person name="Anderson J."/>
            <person name="Bakaric R."/>
            <person name="Luria V."/>
            <person name="Karger A."/>
            <person name="Kirschner M.W."/>
            <person name="Durand P.M."/>
            <person name="Michod R.E."/>
            <person name="Nozaki H."/>
            <person name="Olson B.J."/>
        </authorList>
    </citation>
    <scope>NUCLEOTIDE SEQUENCE [LARGE SCALE GENOMIC DNA]</scope>
    <source>
        <strain evidence="18">NIES-2863</strain>
    </source>
</reference>
<evidence type="ECO:0000256" key="8">
    <source>
        <dbReference type="ARBA" id="ARBA00022833"/>
    </source>
</evidence>
<dbReference type="Pfam" id="PF00271">
    <property type="entry name" value="Helicase_C"/>
    <property type="match status" value="1"/>
</dbReference>
<dbReference type="GO" id="GO:0008094">
    <property type="term" value="F:ATP-dependent activity, acting on DNA"/>
    <property type="evidence" value="ECO:0007669"/>
    <property type="project" value="TreeGrafter"/>
</dbReference>
<dbReference type="GO" id="GO:0005524">
    <property type="term" value="F:ATP binding"/>
    <property type="evidence" value="ECO:0007669"/>
    <property type="project" value="UniProtKB-KW"/>
</dbReference>
<evidence type="ECO:0000256" key="6">
    <source>
        <dbReference type="ARBA" id="ARBA00022801"/>
    </source>
</evidence>
<protein>
    <recommendedName>
        <fullName evidence="19">SNF2 super family</fullName>
    </recommendedName>
</protein>
<evidence type="ECO:0000259" key="14">
    <source>
        <dbReference type="PROSITE" id="PS50089"/>
    </source>
</evidence>
<dbReference type="PROSITE" id="PS51194">
    <property type="entry name" value="HELICASE_CTER"/>
    <property type="match status" value="1"/>
</dbReference>
<keyword evidence="5 11" id="KW-0863">Zinc-finger</keyword>
<dbReference type="InterPro" id="IPR038718">
    <property type="entry name" value="SNF2-like_sf"/>
</dbReference>
<keyword evidence="4" id="KW-0547">Nucleotide-binding</keyword>
<dbReference type="InterPro" id="IPR050628">
    <property type="entry name" value="SNF2_RAD54_helicase_TF"/>
</dbReference>
<evidence type="ECO:0000256" key="11">
    <source>
        <dbReference type="PROSITE-ProRule" id="PRU00175"/>
    </source>
</evidence>
<proteinExistence type="inferred from homology"/>
<dbReference type="Gene3D" id="3.30.40.10">
    <property type="entry name" value="Zinc/RING finger domain, C3HC4 (zinc finger)"/>
    <property type="match status" value="1"/>
</dbReference>
<evidence type="ECO:0008006" key="19">
    <source>
        <dbReference type="Google" id="ProtNLM"/>
    </source>
</evidence>
<dbReference type="PROSITE" id="PS51192">
    <property type="entry name" value="HELICASE_ATP_BIND_1"/>
    <property type="match status" value="1"/>
</dbReference>
<feature type="compositionally biased region" description="Acidic residues" evidence="12">
    <location>
        <begin position="379"/>
        <end position="389"/>
    </location>
</feature>
<keyword evidence="3" id="KW-0479">Metal-binding</keyword>
<feature type="domain" description="RING-type" evidence="14">
    <location>
        <begin position="734"/>
        <end position="775"/>
    </location>
</feature>
<dbReference type="PANTHER" id="PTHR45626">
    <property type="entry name" value="TRANSCRIPTION TERMINATION FACTOR 2-RELATED"/>
    <property type="match status" value="1"/>
</dbReference>
<evidence type="ECO:0000256" key="7">
    <source>
        <dbReference type="ARBA" id="ARBA00022806"/>
    </source>
</evidence>
<dbReference type="OrthoDB" id="448448at2759"/>
<dbReference type="InterPro" id="IPR027417">
    <property type="entry name" value="P-loop_NTPase"/>
</dbReference>
<evidence type="ECO:0000256" key="12">
    <source>
        <dbReference type="SAM" id="MobiDB-lite"/>
    </source>
</evidence>
<comment type="subcellular location">
    <subcellularLocation>
        <location evidence="1">Nucleus</location>
    </subcellularLocation>
</comment>
<dbReference type="InterPro" id="IPR014001">
    <property type="entry name" value="Helicase_ATP-bd"/>
</dbReference>
<keyword evidence="9" id="KW-0067">ATP-binding</keyword>
<dbReference type="InterPro" id="IPR014905">
    <property type="entry name" value="HIRAN"/>
</dbReference>
<dbReference type="InterPro" id="IPR013083">
    <property type="entry name" value="Znf_RING/FYVE/PHD"/>
</dbReference>
<dbReference type="AlphaFoldDB" id="A0A150GPR8"/>
<comment type="caution">
    <text evidence="17">The sequence shown here is derived from an EMBL/GenBank/DDBJ whole genome shotgun (WGS) entry which is preliminary data.</text>
</comment>
<keyword evidence="13" id="KW-0472">Membrane</keyword>
<dbReference type="SUPFAM" id="SSF57850">
    <property type="entry name" value="RING/U-box"/>
    <property type="match status" value="1"/>
</dbReference>
<dbReference type="GO" id="GO:0004386">
    <property type="term" value="F:helicase activity"/>
    <property type="evidence" value="ECO:0007669"/>
    <property type="project" value="UniProtKB-KW"/>
</dbReference>
<evidence type="ECO:0000313" key="17">
    <source>
        <dbReference type="EMBL" id="KXZ51801.1"/>
    </source>
</evidence>
<keyword evidence="13" id="KW-0812">Transmembrane</keyword>
<evidence type="ECO:0000256" key="13">
    <source>
        <dbReference type="SAM" id="Phobius"/>
    </source>
</evidence>